<sequence length="53" mass="6121">MPSKFIWVCFLPNELMFSDSPAGYTGLLLPKGVFFKQKIIFNISSLKFLDYMP</sequence>
<gene>
    <name evidence="1" type="ORF">NADFUDRAFT_68636</name>
</gene>
<dbReference type="AlphaFoldDB" id="A0A1E3PSM0"/>
<reference evidence="1 2" key="1">
    <citation type="journal article" date="2016" name="Proc. Natl. Acad. Sci. U.S.A.">
        <title>Comparative genomics of biotechnologically important yeasts.</title>
        <authorList>
            <person name="Riley R."/>
            <person name="Haridas S."/>
            <person name="Wolfe K.H."/>
            <person name="Lopes M.R."/>
            <person name="Hittinger C.T."/>
            <person name="Goeker M."/>
            <person name="Salamov A.A."/>
            <person name="Wisecaver J.H."/>
            <person name="Long T.M."/>
            <person name="Calvey C.H."/>
            <person name="Aerts A.L."/>
            <person name="Barry K.W."/>
            <person name="Choi C."/>
            <person name="Clum A."/>
            <person name="Coughlan A.Y."/>
            <person name="Deshpande S."/>
            <person name="Douglass A.P."/>
            <person name="Hanson S.J."/>
            <person name="Klenk H.-P."/>
            <person name="LaButti K.M."/>
            <person name="Lapidus A."/>
            <person name="Lindquist E.A."/>
            <person name="Lipzen A.M."/>
            <person name="Meier-Kolthoff J.P."/>
            <person name="Ohm R.A."/>
            <person name="Otillar R.P."/>
            <person name="Pangilinan J.L."/>
            <person name="Peng Y."/>
            <person name="Rokas A."/>
            <person name="Rosa C.A."/>
            <person name="Scheuner C."/>
            <person name="Sibirny A.A."/>
            <person name="Slot J.C."/>
            <person name="Stielow J.B."/>
            <person name="Sun H."/>
            <person name="Kurtzman C.P."/>
            <person name="Blackwell M."/>
            <person name="Grigoriev I.V."/>
            <person name="Jeffries T.W."/>
        </authorList>
    </citation>
    <scope>NUCLEOTIDE SEQUENCE [LARGE SCALE GENOMIC DNA]</scope>
    <source>
        <strain evidence="1 2">DSM 6958</strain>
    </source>
</reference>
<evidence type="ECO:0000313" key="2">
    <source>
        <dbReference type="Proteomes" id="UP000095009"/>
    </source>
</evidence>
<proteinExistence type="predicted"/>
<keyword evidence="2" id="KW-1185">Reference proteome</keyword>
<evidence type="ECO:0000313" key="1">
    <source>
        <dbReference type="EMBL" id="ODQ68409.1"/>
    </source>
</evidence>
<name>A0A1E3PSM0_9ASCO</name>
<dbReference type="Proteomes" id="UP000095009">
    <property type="component" value="Unassembled WGS sequence"/>
</dbReference>
<accession>A0A1E3PSM0</accession>
<organism evidence="1 2">
    <name type="scientific">Nadsonia fulvescens var. elongata DSM 6958</name>
    <dbReference type="NCBI Taxonomy" id="857566"/>
    <lineage>
        <taxon>Eukaryota</taxon>
        <taxon>Fungi</taxon>
        <taxon>Dikarya</taxon>
        <taxon>Ascomycota</taxon>
        <taxon>Saccharomycotina</taxon>
        <taxon>Dipodascomycetes</taxon>
        <taxon>Dipodascales</taxon>
        <taxon>Dipodascales incertae sedis</taxon>
        <taxon>Nadsonia</taxon>
    </lineage>
</organism>
<protein>
    <submittedName>
        <fullName evidence="1">Uncharacterized protein</fullName>
    </submittedName>
</protein>
<dbReference type="EMBL" id="KV454406">
    <property type="protein sequence ID" value="ODQ68409.1"/>
    <property type="molecule type" value="Genomic_DNA"/>
</dbReference>